<dbReference type="InterPro" id="IPR005000">
    <property type="entry name" value="Aldolase/citrate-lyase_domain"/>
</dbReference>
<dbReference type="SUPFAM" id="SSF51621">
    <property type="entry name" value="Phosphoenolpyruvate/pyruvate domain"/>
    <property type="match status" value="1"/>
</dbReference>
<sequence length="286" mass="30489">MRSKLFVPGSRPELFAKALASKADAVSFDLEDAVDPCAKDSARQWLCDFLGTLEPTDKIIVVRVNDSSSPHYEHDLSALVGTAMQVINLPKVESAEQIQALAQRLDELETQHGMTRPIAILATIETPKGLRNAAAIAAASPRVNGLQLGLADLFEPLGIDRQDQWALHQIRLSLRLAAGEAGVATYDSAFAQIDDPQGFSAEADTAQRLGYVGKSCIHPTQIDLANQAFLPNAEQIAHASRVVEAAAKAEAAGIGAYRVDGQMVDGPFVRSAQTLLARARSAGLLG</sequence>
<dbReference type="GO" id="GO:0016829">
    <property type="term" value="F:lyase activity"/>
    <property type="evidence" value="ECO:0007669"/>
    <property type="project" value="UniProtKB-KW"/>
</dbReference>
<feature type="binding site" evidence="5">
    <location>
        <position position="152"/>
    </location>
    <ligand>
        <name>Mg(2+)</name>
        <dbReference type="ChEBI" id="CHEBI:18420"/>
    </ligand>
</feature>
<evidence type="ECO:0000256" key="1">
    <source>
        <dbReference type="ARBA" id="ARBA00001946"/>
    </source>
</evidence>
<organism evidence="7 8">
    <name type="scientific">Pseudomonas agarici</name>
    <dbReference type="NCBI Taxonomy" id="46677"/>
    <lineage>
        <taxon>Bacteria</taxon>
        <taxon>Pseudomonadati</taxon>
        <taxon>Pseudomonadota</taxon>
        <taxon>Gammaproteobacteria</taxon>
        <taxon>Pseudomonadales</taxon>
        <taxon>Pseudomonadaceae</taxon>
        <taxon>Pseudomonas</taxon>
    </lineage>
</organism>
<dbReference type="STRING" id="46677.AWM79_18795"/>
<dbReference type="InterPro" id="IPR015813">
    <property type="entry name" value="Pyrv/PenolPyrv_kinase-like_dom"/>
</dbReference>
<dbReference type="InterPro" id="IPR040442">
    <property type="entry name" value="Pyrv_kinase-like_dom_sf"/>
</dbReference>
<comment type="cofactor">
    <cofactor evidence="1">
        <name>Mg(2+)</name>
        <dbReference type="ChEBI" id="CHEBI:18420"/>
    </cofactor>
</comment>
<evidence type="ECO:0000313" key="8">
    <source>
        <dbReference type="Proteomes" id="UP000063229"/>
    </source>
</evidence>
<feature type="binding site" evidence="4">
    <location>
        <position position="125"/>
    </location>
    <ligand>
        <name>substrate</name>
    </ligand>
</feature>
<feature type="binding site" evidence="5">
    <location>
        <position position="125"/>
    </location>
    <ligand>
        <name>Mg(2+)</name>
        <dbReference type="ChEBI" id="CHEBI:18420"/>
    </ligand>
</feature>
<keyword evidence="7" id="KW-0456">Lyase</keyword>
<accession>A0A0X1T578</accession>
<evidence type="ECO:0000256" key="4">
    <source>
        <dbReference type="PIRSR" id="PIRSR015582-1"/>
    </source>
</evidence>
<protein>
    <submittedName>
        <fullName evidence="7">Citryl-CoA lyase</fullName>
    </submittedName>
</protein>
<dbReference type="EMBL" id="CP014135">
    <property type="protein sequence ID" value="AMB87227.1"/>
    <property type="molecule type" value="Genomic_DNA"/>
</dbReference>
<feature type="domain" description="HpcH/HpaI aldolase/citrate lyase" evidence="6">
    <location>
        <begin position="2"/>
        <end position="219"/>
    </location>
</feature>
<dbReference type="Gene3D" id="3.20.20.60">
    <property type="entry name" value="Phosphoenolpyruvate-binding domains"/>
    <property type="match status" value="1"/>
</dbReference>
<dbReference type="KEGG" id="pagb:AWM79_18795"/>
<dbReference type="PANTHER" id="PTHR32308:SF0">
    <property type="entry name" value="HPCH_HPAI ALDOLASE_CITRATE LYASE DOMAIN-CONTAINING PROTEIN"/>
    <property type="match status" value="1"/>
</dbReference>
<dbReference type="GO" id="GO:0000287">
    <property type="term" value="F:magnesium ion binding"/>
    <property type="evidence" value="ECO:0007669"/>
    <property type="project" value="TreeGrafter"/>
</dbReference>
<dbReference type="InterPro" id="IPR011206">
    <property type="entry name" value="Citrate_lyase_beta/mcl1/mcl2"/>
</dbReference>
<evidence type="ECO:0000256" key="3">
    <source>
        <dbReference type="ARBA" id="ARBA00022842"/>
    </source>
</evidence>
<evidence type="ECO:0000313" key="7">
    <source>
        <dbReference type="EMBL" id="AMB87227.1"/>
    </source>
</evidence>
<dbReference type="RefSeq" id="WP_060783526.1">
    <property type="nucleotide sequence ID" value="NZ_CP014135.1"/>
</dbReference>
<keyword evidence="3 5" id="KW-0460">Magnesium</keyword>
<reference evidence="8" key="1">
    <citation type="submission" date="2016-01" db="EMBL/GenBank/DDBJ databases">
        <authorList>
            <person name="Storey N.H."/>
            <person name="Neuman B.W."/>
        </authorList>
    </citation>
    <scope>NUCLEOTIDE SEQUENCE [LARGE SCALE GENOMIC DNA]</scope>
    <source>
        <strain evidence="8">NCPPB 2472</strain>
    </source>
</reference>
<evidence type="ECO:0000259" key="6">
    <source>
        <dbReference type="Pfam" id="PF03328"/>
    </source>
</evidence>
<dbReference type="Proteomes" id="UP000063229">
    <property type="component" value="Chromosome"/>
</dbReference>
<dbReference type="PIRSF" id="PIRSF015582">
    <property type="entry name" value="Cit_lyase_B"/>
    <property type="match status" value="1"/>
</dbReference>
<dbReference type="GO" id="GO:0006107">
    <property type="term" value="P:oxaloacetate metabolic process"/>
    <property type="evidence" value="ECO:0007669"/>
    <property type="project" value="TreeGrafter"/>
</dbReference>
<proteinExistence type="predicted"/>
<dbReference type="AlphaFoldDB" id="A0A0X1T578"/>
<evidence type="ECO:0000256" key="5">
    <source>
        <dbReference type="PIRSR" id="PIRSR015582-2"/>
    </source>
</evidence>
<feature type="binding site" evidence="4">
    <location>
        <position position="63"/>
    </location>
    <ligand>
        <name>substrate</name>
    </ligand>
</feature>
<gene>
    <name evidence="7" type="ORF">AWM79_18795</name>
</gene>
<keyword evidence="2 5" id="KW-0479">Metal-binding</keyword>
<evidence type="ECO:0000256" key="2">
    <source>
        <dbReference type="ARBA" id="ARBA00022723"/>
    </source>
</evidence>
<dbReference type="Pfam" id="PF03328">
    <property type="entry name" value="HpcH_HpaI"/>
    <property type="match status" value="1"/>
</dbReference>
<keyword evidence="8" id="KW-1185">Reference proteome</keyword>
<name>A0A0X1T578_PSEAA</name>
<dbReference type="PANTHER" id="PTHR32308">
    <property type="entry name" value="LYASE BETA SUBUNIT, PUTATIVE (AFU_ORTHOLOGUE AFUA_4G13030)-RELATED"/>
    <property type="match status" value="1"/>
</dbReference>